<dbReference type="EMBL" id="AZMM01017028">
    <property type="protein sequence ID" value="ETJ27293.1"/>
    <property type="molecule type" value="Genomic_DNA"/>
</dbReference>
<proteinExistence type="predicted"/>
<feature type="non-terminal residue" evidence="1">
    <location>
        <position position="1"/>
    </location>
</feature>
<name>W1XAL8_9ZZZZ</name>
<organism evidence="1">
    <name type="scientific">human gut metagenome</name>
    <dbReference type="NCBI Taxonomy" id="408170"/>
    <lineage>
        <taxon>unclassified sequences</taxon>
        <taxon>metagenomes</taxon>
        <taxon>organismal metagenomes</taxon>
    </lineage>
</organism>
<sequence>FRWFQEYEIDEERAFPRHGSALCHGHAQFEKKLGK</sequence>
<protein>
    <submittedName>
        <fullName evidence="1">Uncharacterized protein</fullName>
    </submittedName>
</protein>
<evidence type="ECO:0000313" key="1">
    <source>
        <dbReference type="EMBL" id="ETJ27293.1"/>
    </source>
</evidence>
<comment type="caution">
    <text evidence="1">The sequence shown here is derived from an EMBL/GenBank/DDBJ whole genome shotgun (WGS) entry which is preliminary data.</text>
</comment>
<accession>W1XAL8</accession>
<gene>
    <name evidence="1" type="ORF">Q604_UNBC17028G0001</name>
</gene>
<reference evidence="1" key="1">
    <citation type="submission" date="2013-12" db="EMBL/GenBank/DDBJ databases">
        <title>A Varibaculum cambriense genome reconstructed from a premature infant gut community with otherwise low bacterial novelty that shifts toward anaerobic metabolism during the third week of life.</title>
        <authorList>
            <person name="Brown C.T."/>
            <person name="Sharon I."/>
            <person name="Thomas B.C."/>
            <person name="Castelle C.J."/>
            <person name="Morowitz M.J."/>
            <person name="Banfield J.F."/>
        </authorList>
    </citation>
    <scope>NUCLEOTIDE SEQUENCE</scope>
</reference>
<dbReference type="AlphaFoldDB" id="W1XAL8"/>